<dbReference type="GeneID" id="27687700"/>
<organism evidence="12 13">
    <name type="scientific">Spizellomyces punctatus (strain DAOM BR117)</name>
    <dbReference type="NCBI Taxonomy" id="645134"/>
    <lineage>
        <taxon>Eukaryota</taxon>
        <taxon>Fungi</taxon>
        <taxon>Fungi incertae sedis</taxon>
        <taxon>Chytridiomycota</taxon>
        <taxon>Chytridiomycota incertae sedis</taxon>
        <taxon>Chytridiomycetes</taxon>
        <taxon>Spizellomycetales</taxon>
        <taxon>Spizellomycetaceae</taxon>
        <taxon>Spizellomyces</taxon>
    </lineage>
</organism>
<keyword evidence="8" id="KW-0539">Nucleus</keyword>
<evidence type="ECO:0000256" key="2">
    <source>
        <dbReference type="ARBA" id="ARBA00011056"/>
    </source>
</evidence>
<keyword evidence="6" id="KW-0811">Translocation</keyword>
<keyword evidence="3" id="KW-0813">Transport</keyword>
<dbReference type="Gene3D" id="1.25.40.510">
    <property type="entry name" value="GLE1-like"/>
    <property type="match status" value="1"/>
</dbReference>
<dbReference type="Proteomes" id="UP000053201">
    <property type="component" value="Unassembled WGS sequence"/>
</dbReference>
<dbReference type="eggNOG" id="KOG2412">
    <property type="taxonomic scope" value="Eukaryota"/>
</dbReference>
<dbReference type="EMBL" id="KQ257455">
    <property type="protein sequence ID" value="KND01149.1"/>
    <property type="molecule type" value="Genomic_DNA"/>
</dbReference>
<feature type="region of interest" description="Disordered" evidence="11">
    <location>
        <begin position="226"/>
        <end position="310"/>
    </location>
</feature>
<evidence type="ECO:0000256" key="10">
    <source>
        <dbReference type="ARBA" id="ARBA00029983"/>
    </source>
</evidence>
<dbReference type="OrthoDB" id="420884at2759"/>
<feature type="compositionally biased region" description="Low complexity" evidence="11">
    <location>
        <begin position="283"/>
        <end position="305"/>
    </location>
</feature>
<accession>A0A0L0HK03</accession>
<keyword evidence="4" id="KW-0509">mRNA transport</keyword>
<evidence type="ECO:0000256" key="3">
    <source>
        <dbReference type="ARBA" id="ARBA00022448"/>
    </source>
</evidence>
<dbReference type="GO" id="GO:0000822">
    <property type="term" value="F:inositol hexakisphosphate binding"/>
    <property type="evidence" value="ECO:0007669"/>
    <property type="project" value="TreeGrafter"/>
</dbReference>
<sequence length="603" mass="69161">MRFGLVDDDFYAVKPGDYIQAGSPKKSLQSDSVNGRDASSEPPRQVFDNGCTTRQSMLEGIAVATPKRIDSSLDLEQLESSFSPGKSPSKRASQHNQQTNGNAEDLREVARAYERFLYDYKRQQRSPLSAANQLKFLAESERASQESMNEYYRRKLEVEGPWVSDTQKELQQLCQYYKRIADQKDSEAQKRIQELRREFHEANLRDQQSIEVALRKIEEIERREALQRQEEERKRAEKAKEEEERRKAAEAKAQAAREQEARDKAAREQEAKDRVAREEAAKQRAAQEQAVKAQAAEEQQAQRAAKSVQSKSWPDKLFDTAQARLAIIHIIKKQVKPQMGTNPTLMQSIFRTKMTITQKIGQIMSSEKKVIEIGRALDTVLKNAKSASQEEYAICMDLLAKSVVKQAESEIAVKTDSAFPLAILCIMIYRQHTEFLDVLLGRFIKRCPYIVPLYPPRFESDTDDDFRKRLGYREIDDDVWEDEIQYTERMCGLIAIYAAIVQTTIIPNDYGLQNGLNWLFLILSIEPRRISPFLILRFLEIAGHELLKQYRPQTEEALTFLRNEFVPKIPAKAIAGTTRLQIFLDSVFEKGAIPPPEGRSLGN</sequence>
<reference evidence="12 13" key="1">
    <citation type="submission" date="2009-08" db="EMBL/GenBank/DDBJ databases">
        <title>The Genome Sequence of Spizellomyces punctatus strain DAOM BR117.</title>
        <authorList>
            <consortium name="The Broad Institute Genome Sequencing Platform"/>
            <person name="Russ C."/>
            <person name="Cuomo C."/>
            <person name="Shea T."/>
            <person name="Young S.K."/>
            <person name="Zeng Q."/>
            <person name="Koehrsen M."/>
            <person name="Haas B."/>
            <person name="Borodovsky M."/>
            <person name="Guigo R."/>
            <person name="Alvarado L."/>
            <person name="Berlin A."/>
            <person name="Bochicchio J."/>
            <person name="Borenstein D."/>
            <person name="Chapman S."/>
            <person name="Chen Z."/>
            <person name="Engels R."/>
            <person name="Freedman E."/>
            <person name="Gellesch M."/>
            <person name="Goldberg J."/>
            <person name="Griggs A."/>
            <person name="Gujja S."/>
            <person name="Heiman D."/>
            <person name="Hepburn T."/>
            <person name="Howarth C."/>
            <person name="Jen D."/>
            <person name="Larson L."/>
            <person name="Lewis B."/>
            <person name="Mehta T."/>
            <person name="Park D."/>
            <person name="Pearson M."/>
            <person name="Roberts A."/>
            <person name="Saif S."/>
            <person name="Shenoy N."/>
            <person name="Sisk P."/>
            <person name="Stolte C."/>
            <person name="Sykes S."/>
            <person name="Thomson T."/>
            <person name="Walk T."/>
            <person name="White J."/>
            <person name="Yandava C."/>
            <person name="Burger G."/>
            <person name="Gray M.W."/>
            <person name="Holland P.W.H."/>
            <person name="King N."/>
            <person name="Lang F.B.F."/>
            <person name="Roger A.J."/>
            <person name="Ruiz-Trillo I."/>
            <person name="Lander E."/>
            <person name="Nusbaum C."/>
        </authorList>
    </citation>
    <scope>NUCLEOTIDE SEQUENCE [LARGE SCALE GENOMIC DNA]</scope>
    <source>
        <strain evidence="12 13">DAOM BR117</strain>
    </source>
</reference>
<dbReference type="PANTHER" id="PTHR12960:SF0">
    <property type="entry name" value="MRNA EXPORT FACTOR GLE1"/>
    <property type="match status" value="1"/>
</dbReference>
<dbReference type="GO" id="GO:0005737">
    <property type="term" value="C:cytoplasm"/>
    <property type="evidence" value="ECO:0007669"/>
    <property type="project" value="TreeGrafter"/>
</dbReference>
<dbReference type="RefSeq" id="XP_016609188.1">
    <property type="nucleotide sequence ID" value="XM_016752482.1"/>
</dbReference>
<dbReference type="GO" id="GO:0015031">
    <property type="term" value="P:protein transport"/>
    <property type="evidence" value="ECO:0007669"/>
    <property type="project" value="UniProtKB-KW"/>
</dbReference>
<dbReference type="InterPro" id="IPR012476">
    <property type="entry name" value="GLE1"/>
</dbReference>
<evidence type="ECO:0000313" key="12">
    <source>
        <dbReference type="EMBL" id="KND01149.1"/>
    </source>
</evidence>
<dbReference type="GO" id="GO:0016973">
    <property type="term" value="P:poly(A)+ mRNA export from nucleus"/>
    <property type="evidence" value="ECO:0007669"/>
    <property type="project" value="InterPro"/>
</dbReference>
<keyword evidence="7" id="KW-0906">Nuclear pore complex</keyword>
<feature type="region of interest" description="Disordered" evidence="11">
    <location>
        <begin position="16"/>
        <end position="51"/>
    </location>
</feature>
<evidence type="ECO:0000256" key="6">
    <source>
        <dbReference type="ARBA" id="ARBA00023010"/>
    </source>
</evidence>
<proteinExistence type="inferred from homology"/>
<evidence type="ECO:0000256" key="8">
    <source>
        <dbReference type="ARBA" id="ARBA00023242"/>
    </source>
</evidence>
<comment type="similarity">
    <text evidence="2">Belongs to the GLE1 family.</text>
</comment>
<dbReference type="InParanoid" id="A0A0L0HK03"/>
<dbReference type="GO" id="GO:0005543">
    <property type="term" value="F:phospholipid binding"/>
    <property type="evidence" value="ECO:0007669"/>
    <property type="project" value="TreeGrafter"/>
</dbReference>
<keyword evidence="5" id="KW-0653">Protein transport</keyword>
<dbReference type="VEuPathDB" id="FungiDB:SPPG_04241"/>
<dbReference type="STRING" id="645134.A0A0L0HK03"/>
<dbReference type="AlphaFoldDB" id="A0A0L0HK03"/>
<evidence type="ECO:0000256" key="9">
    <source>
        <dbReference type="ARBA" id="ARBA00026227"/>
    </source>
</evidence>
<feature type="compositionally biased region" description="Basic and acidic residues" evidence="11">
    <location>
        <begin position="226"/>
        <end position="282"/>
    </location>
</feature>
<feature type="region of interest" description="Disordered" evidence="11">
    <location>
        <begin position="79"/>
        <end position="106"/>
    </location>
</feature>
<dbReference type="GO" id="GO:0044614">
    <property type="term" value="C:nuclear pore cytoplasmic filaments"/>
    <property type="evidence" value="ECO:0007669"/>
    <property type="project" value="TreeGrafter"/>
</dbReference>
<gene>
    <name evidence="12" type="ORF">SPPG_04241</name>
</gene>
<dbReference type="GO" id="GO:0031369">
    <property type="term" value="F:translation initiation factor binding"/>
    <property type="evidence" value="ECO:0007669"/>
    <property type="project" value="TreeGrafter"/>
</dbReference>
<comment type="subcellular location">
    <subcellularLocation>
        <location evidence="1">Nucleus</location>
        <location evidence="1">Nuclear pore complex</location>
    </subcellularLocation>
</comment>
<protein>
    <recommendedName>
        <fullName evidence="9">mRNA export factor GLE1</fullName>
    </recommendedName>
    <alternativeName>
        <fullName evidence="10">Nucleoporin GLE1</fullName>
    </alternativeName>
</protein>
<dbReference type="InterPro" id="IPR038506">
    <property type="entry name" value="GLE1-like_sf"/>
</dbReference>
<evidence type="ECO:0000256" key="11">
    <source>
        <dbReference type="SAM" id="MobiDB-lite"/>
    </source>
</evidence>
<evidence type="ECO:0000256" key="7">
    <source>
        <dbReference type="ARBA" id="ARBA00023132"/>
    </source>
</evidence>
<evidence type="ECO:0000313" key="13">
    <source>
        <dbReference type="Proteomes" id="UP000053201"/>
    </source>
</evidence>
<name>A0A0L0HK03_SPIPD</name>
<dbReference type="OMA" id="VPANIHS"/>
<evidence type="ECO:0000256" key="4">
    <source>
        <dbReference type="ARBA" id="ARBA00022816"/>
    </source>
</evidence>
<dbReference type="PANTHER" id="PTHR12960">
    <property type="entry name" value="GLE-1-RELATED"/>
    <property type="match status" value="1"/>
</dbReference>
<evidence type="ECO:0000256" key="5">
    <source>
        <dbReference type="ARBA" id="ARBA00022927"/>
    </source>
</evidence>
<evidence type="ECO:0000256" key="1">
    <source>
        <dbReference type="ARBA" id="ARBA00004567"/>
    </source>
</evidence>
<keyword evidence="13" id="KW-1185">Reference proteome</keyword>
<dbReference type="Pfam" id="PF07817">
    <property type="entry name" value="GLE1"/>
    <property type="match status" value="1"/>
</dbReference>